<dbReference type="RefSeq" id="WP_248682835.1">
    <property type="nucleotide sequence ID" value="NZ_JALPRY010000010.1"/>
</dbReference>
<dbReference type="InterPro" id="IPR004090">
    <property type="entry name" value="Chemotax_Me-accpt_rcpt"/>
</dbReference>
<dbReference type="Pfam" id="PF00015">
    <property type="entry name" value="MCPsignal"/>
    <property type="match status" value="1"/>
</dbReference>
<dbReference type="CDD" id="cd01068">
    <property type="entry name" value="globin_sensor"/>
    <property type="match status" value="1"/>
</dbReference>
<evidence type="ECO:0000256" key="3">
    <source>
        <dbReference type="PROSITE-ProRule" id="PRU00284"/>
    </source>
</evidence>
<dbReference type="Gene3D" id="1.10.287.950">
    <property type="entry name" value="Methyl-accepting chemotaxis protein"/>
    <property type="match status" value="1"/>
</dbReference>
<dbReference type="InterPro" id="IPR044398">
    <property type="entry name" value="Globin-sensor_dom"/>
</dbReference>
<keyword evidence="7" id="KW-1185">Reference proteome</keyword>
<sequence length="536" mass="57965">MQETPSDQARRSQAGSLGERLAFAGLDAELRDLLRRVRPQIEGHSKTGLRDLFHRFQTFPEAARLFESEQQIERLHDLLASHWSVLTDARFDALYAERVKVLSDAEIRMGMDPRWHIAGHGIMLEHLIAGIVVDMAPKSILPGARKREQELLDLISAVIRLVMVDVEIAVSLRFNDLRHKHQRALAEQRQADHAQTVDAFSDVIAALAERDLTAELPGDVPPAHRELADLLNKAVATIRSSVQTTAEHSGKADALTQTIVDSARTVAEASAEQSGRLQDAVRALADLGHRVKGSAAETAAAEKAAADTRRAAEQSGDVVGRAISAMADIETSAEKIGEIIGVIDEIAFQTNLLALNAGIEAARAGDSGRGFAVVAQEVRALAQRSAEAAREIKTLVSTTKGQVDAGVDMVHKTQDAIGGIVRQVSEINDAIAGISRDSHDHASGLDNLTTQIGAVSEQVASNAAVASRAGEGADDLHTVILELGRTVREFRIERQNHFAEPRRTVASKPALVALAPIPVERPEEADYFLSKRQGFY</sequence>
<dbReference type="Pfam" id="PF11563">
    <property type="entry name" value="Protoglobin"/>
    <property type="match status" value="1"/>
</dbReference>
<comment type="caution">
    <text evidence="6">The sequence shown here is derived from an EMBL/GenBank/DDBJ whole genome shotgun (WGS) entry which is preliminary data.</text>
</comment>
<dbReference type="InterPro" id="IPR039379">
    <property type="entry name" value="Protoglobin_sensor_dom"/>
</dbReference>
<dbReference type="InterPro" id="IPR009050">
    <property type="entry name" value="Globin-like_sf"/>
</dbReference>
<name>A0ABT0IQL6_9HYPH</name>
<dbReference type="SUPFAM" id="SSF58104">
    <property type="entry name" value="Methyl-accepting chemotaxis protein (MCP) signaling domain"/>
    <property type="match status" value="1"/>
</dbReference>
<feature type="domain" description="Methyl-accepting transducer" evidence="4">
    <location>
        <begin position="248"/>
        <end position="474"/>
    </location>
</feature>
<evidence type="ECO:0000259" key="4">
    <source>
        <dbReference type="PROSITE" id="PS50111"/>
    </source>
</evidence>
<protein>
    <submittedName>
        <fullName evidence="6">Globin-coupled sensor protein</fullName>
    </submittedName>
</protein>
<dbReference type="InterPro" id="IPR004089">
    <property type="entry name" value="MCPsignal_dom"/>
</dbReference>
<evidence type="ECO:0000259" key="5">
    <source>
        <dbReference type="PROSITE" id="PS50885"/>
    </source>
</evidence>
<dbReference type="PANTHER" id="PTHR43531">
    <property type="entry name" value="PROTEIN ICFG"/>
    <property type="match status" value="1"/>
</dbReference>
<evidence type="ECO:0000313" key="6">
    <source>
        <dbReference type="EMBL" id="MCK8780170.1"/>
    </source>
</evidence>
<feature type="domain" description="HAMP" evidence="5">
    <location>
        <begin position="197"/>
        <end position="243"/>
    </location>
</feature>
<keyword evidence="3" id="KW-0807">Transducer</keyword>
<accession>A0ABT0IQL6</accession>
<reference evidence="6 7" key="1">
    <citation type="submission" date="2022-04" db="EMBL/GenBank/DDBJ databases">
        <title>Rhizobium coralii sp. nov., isolated from coral Turbinaria peltata.</title>
        <authorList>
            <person name="Sun H."/>
        </authorList>
    </citation>
    <scope>NUCLEOTIDE SEQUENCE [LARGE SCALE GENOMIC DNA]</scope>
    <source>
        <strain evidence="6 7">NTR19</strain>
    </source>
</reference>
<evidence type="ECO:0000313" key="7">
    <source>
        <dbReference type="Proteomes" id="UP001202827"/>
    </source>
</evidence>
<dbReference type="PANTHER" id="PTHR43531:SF11">
    <property type="entry name" value="METHYL-ACCEPTING CHEMOTAXIS PROTEIN 3"/>
    <property type="match status" value="1"/>
</dbReference>
<evidence type="ECO:0000256" key="2">
    <source>
        <dbReference type="ARBA" id="ARBA00029447"/>
    </source>
</evidence>
<dbReference type="PROSITE" id="PS50111">
    <property type="entry name" value="CHEMOTAXIS_TRANSDUC_2"/>
    <property type="match status" value="1"/>
</dbReference>
<organism evidence="6 7">
    <name type="scientific">Neorhizobium turbinariae</name>
    <dbReference type="NCBI Taxonomy" id="2937795"/>
    <lineage>
        <taxon>Bacteria</taxon>
        <taxon>Pseudomonadati</taxon>
        <taxon>Pseudomonadota</taxon>
        <taxon>Alphaproteobacteria</taxon>
        <taxon>Hyphomicrobiales</taxon>
        <taxon>Rhizobiaceae</taxon>
        <taxon>Rhizobium/Agrobacterium group</taxon>
        <taxon>Neorhizobium</taxon>
    </lineage>
</organism>
<dbReference type="InterPro" id="IPR051310">
    <property type="entry name" value="MCP_chemotaxis"/>
</dbReference>
<dbReference type="PROSITE" id="PS50885">
    <property type="entry name" value="HAMP"/>
    <property type="match status" value="1"/>
</dbReference>
<dbReference type="EMBL" id="JALPRY010000010">
    <property type="protein sequence ID" value="MCK8780170.1"/>
    <property type="molecule type" value="Genomic_DNA"/>
</dbReference>
<comment type="similarity">
    <text evidence="2">Belongs to the methyl-accepting chemotaxis (MCP) protein family.</text>
</comment>
<evidence type="ECO:0000256" key="1">
    <source>
        <dbReference type="ARBA" id="ARBA00022500"/>
    </source>
</evidence>
<proteinExistence type="inferred from homology"/>
<dbReference type="CDD" id="cd11386">
    <property type="entry name" value="MCP_signal"/>
    <property type="match status" value="1"/>
</dbReference>
<keyword evidence="1" id="KW-0145">Chemotaxis</keyword>
<dbReference type="InterPro" id="IPR012292">
    <property type="entry name" value="Globin/Proto"/>
</dbReference>
<dbReference type="InterPro" id="IPR003660">
    <property type="entry name" value="HAMP_dom"/>
</dbReference>
<dbReference type="SUPFAM" id="SSF46458">
    <property type="entry name" value="Globin-like"/>
    <property type="match status" value="1"/>
</dbReference>
<dbReference type="PRINTS" id="PR00260">
    <property type="entry name" value="CHEMTRNSDUCR"/>
</dbReference>
<gene>
    <name evidence="6" type="ORF">M0654_09255</name>
</gene>
<dbReference type="Gene3D" id="1.10.490.10">
    <property type="entry name" value="Globins"/>
    <property type="match status" value="1"/>
</dbReference>
<dbReference type="SMART" id="SM00283">
    <property type="entry name" value="MA"/>
    <property type="match status" value="1"/>
</dbReference>
<dbReference type="Proteomes" id="UP001202827">
    <property type="component" value="Unassembled WGS sequence"/>
</dbReference>